<sequence length="71" mass="8318">MNPKTSRLVWISSASQKLGSDPIIHRKGRVVMWQQCISHIREHPLSWVLIICVIAAVIYVFVHREQLFHQE</sequence>
<reference evidence="2" key="1">
    <citation type="submission" date="2021-03" db="EMBL/GenBank/DDBJ databases">
        <title>Antimicrobial resistance genes in bacteria isolated from Japanese honey, and their potential for conferring macrolide and lincosamide resistance in the American foulbrood pathogen Paenibacillus larvae.</title>
        <authorList>
            <person name="Okamoto M."/>
            <person name="Kumagai M."/>
            <person name="Kanamori H."/>
            <person name="Takamatsu D."/>
        </authorList>
    </citation>
    <scope>NUCLEOTIDE SEQUENCE</scope>
    <source>
        <strain evidence="2">J2TS6</strain>
    </source>
</reference>
<accession>A0A919XJ10</accession>
<evidence type="ECO:0000256" key="1">
    <source>
        <dbReference type="SAM" id="Phobius"/>
    </source>
</evidence>
<dbReference type="AlphaFoldDB" id="A0A919XJ10"/>
<keyword evidence="1" id="KW-0472">Membrane</keyword>
<evidence type="ECO:0000313" key="2">
    <source>
        <dbReference type="EMBL" id="GIO33604.1"/>
    </source>
</evidence>
<dbReference type="Proteomes" id="UP000679779">
    <property type="component" value="Unassembled WGS sequence"/>
</dbReference>
<evidence type="ECO:0000313" key="3">
    <source>
        <dbReference type="Proteomes" id="UP000679779"/>
    </source>
</evidence>
<protein>
    <submittedName>
        <fullName evidence="2">Uncharacterized protein</fullName>
    </submittedName>
</protein>
<keyword evidence="1" id="KW-0812">Transmembrane</keyword>
<proteinExistence type="predicted"/>
<feature type="transmembrane region" description="Helical" evidence="1">
    <location>
        <begin position="44"/>
        <end position="62"/>
    </location>
</feature>
<keyword evidence="3" id="KW-1185">Reference proteome</keyword>
<gene>
    <name evidence="2" type="ORF">J2TS6_47450</name>
</gene>
<name>A0A919XJ10_9BACL</name>
<organism evidence="2 3">
    <name type="scientific">Paenibacillus albilobatus</name>
    <dbReference type="NCBI Taxonomy" id="2716884"/>
    <lineage>
        <taxon>Bacteria</taxon>
        <taxon>Bacillati</taxon>
        <taxon>Bacillota</taxon>
        <taxon>Bacilli</taxon>
        <taxon>Bacillales</taxon>
        <taxon>Paenibacillaceae</taxon>
        <taxon>Paenibacillus</taxon>
    </lineage>
</organism>
<dbReference type="EMBL" id="BORQ01000006">
    <property type="protein sequence ID" value="GIO33604.1"/>
    <property type="molecule type" value="Genomic_DNA"/>
</dbReference>
<keyword evidence="1" id="KW-1133">Transmembrane helix</keyword>
<comment type="caution">
    <text evidence="2">The sequence shown here is derived from an EMBL/GenBank/DDBJ whole genome shotgun (WGS) entry which is preliminary data.</text>
</comment>